<sequence>MDSITQRHLSNYITGNDIHCTYTMENAKGQSYLHDNPDGAYKTPSNPYIYKRKNPKQFSFYNQTDNTSSSHIFHSGNHKQRDLRIFATTEQQTTIFFLFAKYISFSISPAQ</sequence>
<gene>
    <name evidence="1" type="ORF">LOAG_12745</name>
</gene>
<evidence type="ECO:0000313" key="1">
    <source>
        <dbReference type="EMBL" id="EFO15764.1"/>
    </source>
</evidence>
<dbReference type="KEGG" id="loa:LOAG_12745"/>
<dbReference type="CTD" id="9950211"/>
<dbReference type="AlphaFoldDB" id="A0A1S0TKL1"/>
<organism evidence="1">
    <name type="scientific">Loa loa</name>
    <name type="common">Eye worm</name>
    <name type="synonym">Filaria loa</name>
    <dbReference type="NCBI Taxonomy" id="7209"/>
    <lineage>
        <taxon>Eukaryota</taxon>
        <taxon>Metazoa</taxon>
        <taxon>Ecdysozoa</taxon>
        <taxon>Nematoda</taxon>
        <taxon>Chromadorea</taxon>
        <taxon>Rhabditida</taxon>
        <taxon>Spirurina</taxon>
        <taxon>Spiruromorpha</taxon>
        <taxon>Filarioidea</taxon>
        <taxon>Onchocercidae</taxon>
        <taxon>Loa</taxon>
    </lineage>
</organism>
<proteinExistence type="predicted"/>
<dbReference type="GeneID" id="9950211"/>
<protein>
    <submittedName>
        <fullName evidence="1">Uncharacterized protein</fullName>
    </submittedName>
</protein>
<reference evidence="1" key="1">
    <citation type="submission" date="2012-04" db="EMBL/GenBank/DDBJ databases">
        <title>The Genome Sequence of Loa loa.</title>
        <authorList>
            <consortium name="The Broad Institute Genome Sequencing Platform"/>
            <consortium name="Broad Institute Genome Sequencing Center for Infectious Disease"/>
            <person name="Nutman T.B."/>
            <person name="Fink D.L."/>
            <person name="Russ C."/>
            <person name="Young S."/>
            <person name="Zeng Q."/>
            <person name="Gargeya S."/>
            <person name="Alvarado L."/>
            <person name="Berlin A."/>
            <person name="Chapman S.B."/>
            <person name="Chen Z."/>
            <person name="Freedman E."/>
            <person name="Gellesch M."/>
            <person name="Goldberg J."/>
            <person name="Griggs A."/>
            <person name="Gujja S."/>
            <person name="Heilman E.R."/>
            <person name="Heiman D."/>
            <person name="Howarth C."/>
            <person name="Mehta T."/>
            <person name="Neiman D."/>
            <person name="Pearson M."/>
            <person name="Roberts A."/>
            <person name="Saif S."/>
            <person name="Shea T."/>
            <person name="Shenoy N."/>
            <person name="Sisk P."/>
            <person name="Stolte C."/>
            <person name="Sykes S."/>
            <person name="White J."/>
            <person name="Yandava C."/>
            <person name="Haas B."/>
            <person name="Henn M.R."/>
            <person name="Nusbaum C."/>
            <person name="Birren B."/>
        </authorList>
    </citation>
    <scope>NUCLEOTIDE SEQUENCE [LARGE SCALE GENOMIC DNA]</scope>
</reference>
<accession>A0A1S0TKL1</accession>
<dbReference type="RefSeq" id="XP_003148305.1">
    <property type="nucleotide sequence ID" value="XM_003148257.1"/>
</dbReference>
<dbReference type="InParanoid" id="A0A1S0TKL1"/>
<dbReference type="EMBL" id="JH712147">
    <property type="protein sequence ID" value="EFO15764.1"/>
    <property type="molecule type" value="Genomic_DNA"/>
</dbReference>
<name>A0A1S0TKL1_LOALO</name>